<dbReference type="PANTHER" id="PTHR33164:SF58">
    <property type="entry name" value="DNA-BINDING TRANSCRIPTIONAL REPRESSOR SCOC"/>
    <property type="match status" value="1"/>
</dbReference>
<dbReference type="SMART" id="SM00347">
    <property type="entry name" value="HTH_MARR"/>
    <property type="match status" value="1"/>
</dbReference>
<sequence>MNCLEKLQKMDVQRALFGMFFSFSNHLQTAGDTFYDEITCKQFFFLICLNLLEDCPPTLNELAQVMQSSHQNIKQMAKTLEAAGYVELRRDSSDRRKTRIYKTQKADDLQRKYRTQSEQFFGAFYAGISPEDLLTTFRVLNQLDDNLTAFKTEENDL</sequence>
<dbReference type="PROSITE" id="PS50995">
    <property type="entry name" value="HTH_MARR_2"/>
    <property type="match status" value="1"/>
</dbReference>
<dbReference type="InterPro" id="IPR000835">
    <property type="entry name" value="HTH_MarR-typ"/>
</dbReference>
<accession>A0A7G9WFH4</accession>
<dbReference type="SUPFAM" id="SSF46785">
    <property type="entry name" value="Winged helix' DNA-binding domain"/>
    <property type="match status" value="1"/>
</dbReference>
<dbReference type="InterPro" id="IPR023187">
    <property type="entry name" value="Tscrpt_reg_MarR-type_CS"/>
</dbReference>
<dbReference type="PROSITE" id="PS01117">
    <property type="entry name" value="HTH_MARR_1"/>
    <property type="match status" value="1"/>
</dbReference>
<dbReference type="GO" id="GO:0006950">
    <property type="term" value="P:response to stress"/>
    <property type="evidence" value="ECO:0007669"/>
    <property type="project" value="TreeGrafter"/>
</dbReference>
<dbReference type="InterPro" id="IPR036388">
    <property type="entry name" value="WH-like_DNA-bd_sf"/>
</dbReference>
<organism evidence="5 6">
    <name type="scientific">Caproicibacterium amylolyticum</name>
    <dbReference type="NCBI Taxonomy" id="2766537"/>
    <lineage>
        <taxon>Bacteria</taxon>
        <taxon>Bacillati</taxon>
        <taxon>Bacillota</taxon>
        <taxon>Clostridia</taxon>
        <taxon>Eubacteriales</taxon>
        <taxon>Oscillospiraceae</taxon>
        <taxon>Caproicibacterium</taxon>
    </lineage>
</organism>
<reference evidence="5 6" key="1">
    <citation type="submission" date="2020-08" db="EMBL/GenBank/DDBJ databases">
        <authorList>
            <person name="Ren C."/>
            <person name="Gu Y."/>
            <person name="Xu Y."/>
        </authorList>
    </citation>
    <scope>NUCLEOTIDE SEQUENCE [LARGE SCALE GENOMIC DNA]</scope>
    <source>
        <strain evidence="5 6">LBM18003</strain>
    </source>
</reference>
<dbReference type="Proteomes" id="UP000516046">
    <property type="component" value="Chromosome"/>
</dbReference>
<dbReference type="Gene3D" id="1.10.10.10">
    <property type="entry name" value="Winged helix-like DNA-binding domain superfamily/Winged helix DNA-binding domain"/>
    <property type="match status" value="1"/>
</dbReference>
<proteinExistence type="predicted"/>
<keyword evidence="2" id="KW-0238">DNA-binding</keyword>
<feature type="domain" description="HTH marR-type" evidence="4">
    <location>
        <begin position="9"/>
        <end position="145"/>
    </location>
</feature>
<keyword evidence="1" id="KW-0805">Transcription regulation</keyword>
<evidence type="ECO:0000256" key="1">
    <source>
        <dbReference type="ARBA" id="ARBA00023015"/>
    </source>
</evidence>
<name>A0A7G9WFH4_9FIRM</name>
<evidence type="ECO:0000313" key="6">
    <source>
        <dbReference type="Proteomes" id="UP000516046"/>
    </source>
</evidence>
<protein>
    <submittedName>
        <fullName evidence="5">MarR family transcriptional regulator</fullName>
    </submittedName>
</protein>
<evidence type="ECO:0000256" key="3">
    <source>
        <dbReference type="ARBA" id="ARBA00023163"/>
    </source>
</evidence>
<evidence type="ECO:0000259" key="4">
    <source>
        <dbReference type="PROSITE" id="PS50995"/>
    </source>
</evidence>
<dbReference type="InterPro" id="IPR036390">
    <property type="entry name" value="WH_DNA-bd_sf"/>
</dbReference>
<dbReference type="Pfam" id="PF01047">
    <property type="entry name" value="MarR"/>
    <property type="match status" value="1"/>
</dbReference>
<keyword evidence="3" id="KW-0804">Transcription</keyword>
<gene>
    <name evidence="5" type="ORF">H6X83_10885</name>
</gene>
<dbReference type="RefSeq" id="WP_212506507.1">
    <property type="nucleotide sequence ID" value="NZ_CP060696.1"/>
</dbReference>
<dbReference type="GO" id="GO:0003700">
    <property type="term" value="F:DNA-binding transcription factor activity"/>
    <property type="evidence" value="ECO:0007669"/>
    <property type="project" value="InterPro"/>
</dbReference>
<keyword evidence="6" id="KW-1185">Reference proteome</keyword>
<dbReference type="InterPro" id="IPR039422">
    <property type="entry name" value="MarR/SlyA-like"/>
</dbReference>
<evidence type="ECO:0000256" key="2">
    <source>
        <dbReference type="ARBA" id="ARBA00023125"/>
    </source>
</evidence>
<dbReference type="GO" id="GO:0003677">
    <property type="term" value="F:DNA binding"/>
    <property type="evidence" value="ECO:0007669"/>
    <property type="project" value="UniProtKB-KW"/>
</dbReference>
<dbReference type="PANTHER" id="PTHR33164">
    <property type="entry name" value="TRANSCRIPTIONAL REGULATOR, MARR FAMILY"/>
    <property type="match status" value="1"/>
</dbReference>
<evidence type="ECO:0000313" key="5">
    <source>
        <dbReference type="EMBL" id="QNO17436.1"/>
    </source>
</evidence>
<dbReference type="KEGG" id="caml:H6X83_10885"/>
<dbReference type="EMBL" id="CP060696">
    <property type="protein sequence ID" value="QNO17436.1"/>
    <property type="molecule type" value="Genomic_DNA"/>
</dbReference>
<dbReference type="AlphaFoldDB" id="A0A7G9WFH4"/>